<accession>A0A2M8W0C9</accession>
<sequence>MPKMMSFTRAFATGMLTALVSSQAAAQDSPDDGPSLDEIVDAWLASPHADRSSEAFTHWHEESEIPGTCAVCHSSTGAVDYLLGEMSQPGVIDHSVPTGTSVDCVVCHTSAASELMAVPFPSGETVDTFEESAVCTVCHQGRTSTFDVETAVAGLEDDVIAGDLSFINIHYAPSAATLMGGDVRGGYEYDGKVYKGQFTHVPDMNGCVDCHRPHSLEVQLDNCTACHQGVTSFSDIRTTTTDFDGDGDTSAGISVPINALHERLGMAIQSYGANVSGTPIVYGAGSYPYFFIDSNGDGIASDDETAYPNRYQSWTPRLLKAAYNYQVVAKDSAIYVHNPHYALQLLYDSLESLSGQVEVDMSGLARP</sequence>
<dbReference type="EMBL" id="PGTY01000004">
    <property type="protein sequence ID" value="PJI84373.1"/>
    <property type="molecule type" value="Genomic_DNA"/>
</dbReference>
<feature type="signal peptide" evidence="1">
    <location>
        <begin position="1"/>
        <end position="26"/>
    </location>
</feature>
<evidence type="ECO:0000313" key="3">
    <source>
        <dbReference type="Proteomes" id="UP000228531"/>
    </source>
</evidence>
<evidence type="ECO:0000313" key="2">
    <source>
        <dbReference type="EMBL" id="PJI84373.1"/>
    </source>
</evidence>
<reference evidence="2 3" key="1">
    <citation type="submission" date="2017-11" db="EMBL/GenBank/DDBJ databases">
        <title>Genomic Encyclopedia of Archaeal and Bacterial Type Strains, Phase II (KMG-II): From Individual Species to Whole Genera.</title>
        <authorList>
            <person name="Goeker M."/>
        </authorList>
    </citation>
    <scope>NUCLEOTIDE SEQUENCE [LARGE SCALE GENOMIC DNA]</scope>
    <source>
        <strain evidence="2 3">DSM 29128</strain>
    </source>
</reference>
<proteinExistence type="predicted"/>
<comment type="caution">
    <text evidence="2">The sequence shown here is derived from an EMBL/GenBank/DDBJ whole genome shotgun (WGS) entry which is preliminary data.</text>
</comment>
<evidence type="ECO:0000256" key="1">
    <source>
        <dbReference type="SAM" id="SignalP"/>
    </source>
</evidence>
<dbReference type="SUPFAM" id="SSF48695">
    <property type="entry name" value="Multiheme cytochromes"/>
    <property type="match status" value="1"/>
</dbReference>
<dbReference type="AlphaFoldDB" id="A0A2M8W0C9"/>
<keyword evidence="1" id="KW-0732">Signal</keyword>
<dbReference type="Proteomes" id="UP000228531">
    <property type="component" value="Unassembled WGS sequence"/>
</dbReference>
<keyword evidence="3" id="KW-1185">Reference proteome</keyword>
<name>A0A2M8W0C9_9RHOB</name>
<gene>
    <name evidence="2" type="ORF">BC777_3431</name>
</gene>
<dbReference type="RefSeq" id="WP_245834440.1">
    <property type="nucleotide sequence ID" value="NZ_PGTY01000004.1"/>
</dbReference>
<organism evidence="2 3">
    <name type="scientific">Yoonia maricola</name>
    <dbReference type="NCBI Taxonomy" id="420999"/>
    <lineage>
        <taxon>Bacteria</taxon>
        <taxon>Pseudomonadati</taxon>
        <taxon>Pseudomonadota</taxon>
        <taxon>Alphaproteobacteria</taxon>
        <taxon>Rhodobacterales</taxon>
        <taxon>Paracoccaceae</taxon>
        <taxon>Yoonia</taxon>
    </lineage>
</organism>
<dbReference type="Gene3D" id="1.10.1130.10">
    <property type="entry name" value="Flavocytochrome C3, Chain A"/>
    <property type="match status" value="1"/>
</dbReference>
<feature type="chain" id="PRO_5014657082" evidence="1">
    <location>
        <begin position="27"/>
        <end position="367"/>
    </location>
</feature>
<dbReference type="InterPro" id="IPR036280">
    <property type="entry name" value="Multihaem_cyt_sf"/>
</dbReference>
<protein>
    <submittedName>
        <fullName evidence="2">Uncharacterized protein</fullName>
    </submittedName>
</protein>